<dbReference type="GO" id="GO:0031397">
    <property type="term" value="P:negative regulation of protein ubiquitination"/>
    <property type="evidence" value="ECO:0007669"/>
    <property type="project" value="TreeGrafter"/>
</dbReference>
<dbReference type="STRING" id="407821.A0A087TAG3"/>
<proteinExistence type="predicted"/>
<dbReference type="InterPro" id="IPR012336">
    <property type="entry name" value="Thioredoxin-like_fold"/>
</dbReference>
<accession>A0A087TAG3</accession>
<name>A0A087TAG3_STEMI</name>
<feature type="non-terminal residue" evidence="2">
    <location>
        <position position="98"/>
    </location>
</feature>
<reference evidence="2 3" key="1">
    <citation type="submission" date="2013-11" db="EMBL/GenBank/DDBJ databases">
        <title>Genome sequencing of Stegodyphus mimosarum.</title>
        <authorList>
            <person name="Bechsgaard J."/>
        </authorList>
    </citation>
    <scope>NUCLEOTIDE SEQUENCE [LARGE SCALE GENOMIC DNA]</scope>
</reference>
<gene>
    <name evidence="2" type="ORF">X975_25736</name>
</gene>
<dbReference type="AlphaFoldDB" id="A0A087TAG3"/>
<dbReference type="GO" id="GO:0004791">
    <property type="term" value="F:thioredoxin-disulfide reductase (NADPH) activity"/>
    <property type="evidence" value="ECO:0007669"/>
    <property type="project" value="TreeGrafter"/>
</dbReference>
<sequence length="98" mass="11102">MEHMSSMPWLALPFTDRFRQTELARHFKVQSIPALILIDSDTAELITSYGRSCVMDDPLGFCFPWRMRNSVEVLQEIPLVSCKGDSVSFESISSCIKG</sequence>
<dbReference type="GO" id="GO:0005634">
    <property type="term" value="C:nucleus"/>
    <property type="evidence" value="ECO:0007669"/>
    <property type="project" value="TreeGrafter"/>
</dbReference>
<dbReference type="Proteomes" id="UP000054359">
    <property type="component" value="Unassembled WGS sequence"/>
</dbReference>
<organism evidence="2 3">
    <name type="scientific">Stegodyphus mimosarum</name>
    <name type="common">African social velvet spider</name>
    <dbReference type="NCBI Taxonomy" id="407821"/>
    <lineage>
        <taxon>Eukaryota</taxon>
        <taxon>Metazoa</taxon>
        <taxon>Ecdysozoa</taxon>
        <taxon>Arthropoda</taxon>
        <taxon>Chelicerata</taxon>
        <taxon>Arachnida</taxon>
        <taxon>Araneae</taxon>
        <taxon>Araneomorphae</taxon>
        <taxon>Entelegynae</taxon>
        <taxon>Eresoidea</taxon>
        <taxon>Eresidae</taxon>
        <taxon>Stegodyphus</taxon>
    </lineage>
</organism>
<evidence type="ECO:0000259" key="1">
    <source>
        <dbReference type="Pfam" id="PF13905"/>
    </source>
</evidence>
<dbReference type="Pfam" id="PF13905">
    <property type="entry name" value="Thioredoxin_8"/>
    <property type="match status" value="1"/>
</dbReference>
<feature type="domain" description="Thioredoxin-like fold" evidence="1">
    <location>
        <begin position="2"/>
        <end position="41"/>
    </location>
</feature>
<dbReference type="PANTHER" id="PTHR46472">
    <property type="entry name" value="NUCLEOREDOXIN"/>
    <property type="match status" value="1"/>
</dbReference>
<keyword evidence="3" id="KW-1185">Reference proteome</keyword>
<dbReference type="EMBL" id="KK114294">
    <property type="protein sequence ID" value="KFM62102.1"/>
    <property type="molecule type" value="Genomic_DNA"/>
</dbReference>
<protein>
    <submittedName>
        <fullName evidence="2">Tryparedoxin</fullName>
    </submittedName>
</protein>
<evidence type="ECO:0000313" key="3">
    <source>
        <dbReference type="Proteomes" id="UP000054359"/>
    </source>
</evidence>
<dbReference type="OrthoDB" id="189920at2759"/>
<dbReference type="PANTHER" id="PTHR46472:SF1">
    <property type="entry name" value="NUCLEOREDOXIN"/>
    <property type="match status" value="1"/>
</dbReference>
<evidence type="ECO:0000313" key="2">
    <source>
        <dbReference type="EMBL" id="KFM62102.1"/>
    </source>
</evidence>
<dbReference type="GO" id="GO:0030178">
    <property type="term" value="P:negative regulation of Wnt signaling pathway"/>
    <property type="evidence" value="ECO:0007669"/>
    <property type="project" value="TreeGrafter"/>
</dbReference>
<dbReference type="Gene3D" id="3.40.30.10">
    <property type="entry name" value="Glutaredoxin"/>
    <property type="match status" value="1"/>
</dbReference>